<sequence>MEVFVIGVGLMGGSIGLALRTRGHRVTAWDIDGERLDRCIAMGAADSASTDFALSCAECDIAIVAVPVSNVAELVAAALSAGAPVVTDVGSVKAPIVSAVEGLSTRSEYFVAGHPMAGSEQDGLDGADADLFVGATWVLTPTNATNQDAHALTRSLAIAVGAEVIEIEPERHDALVAVVSHVPQLAATTLMDVASEAGDGSAVLLRLAAGGFRDMTRIAASHPAIWPDICAANRDAIVDALDSYVEALGAVRGMVASGDRVALLELLTRARNSRRALPVSAAIEGPLAEIRTPIADRPGVLAEVTTLAGSLGVNILDLEIVHSIEGESGVLVLVVPSARAASLVDALISSGYRPVRSEL</sequence>
<dbReference type="InterPro" id="IPR003099">
    <property type="entry name" value="Prephen_DH"/>
</dbReference>
<dbReference type="PROSITE" id="PS51176">
    <property type="entry name" value="PDH_ADH"/>
    <property type="match status" value="1"/>
</dbReference>
<dbReference type="EC" id="1.3.1.12" evidence="2"/>
<keyword evidence="7" id="KW-0057">Aromatic amino acid biosynthesis</keyword>
<evidence type="ECO:0000256" key="4">
    <source>
        <dbReference type="ARBA" id="ARBA00022498"/>
    </source>
</evidence>
<dbReference type="Gene3D" id="3.40.50.720">
    <property type="entry name" value="NAD(P)-binding Rossmann-like Domain"/>
    <property type="match status" value="1"/>
</dbReference>
<dbReference type="GO" id="GO:0070403">
    <property type="term" value="F:NAD+ binding"/>
    <property type="evidence" value="ECO:0007669"/>
    <property type="project" value="InterPro"/>
</dbReference>
<evidence type="ECO:0000259" key="10">
    <source>
        <dbReference type="PROSITE" id="PS51671"/>
    </source>
</evidence>
<dbReference type="InterPro" id="IPR050812">
    <property type="entry name" value="Preph/Arog_dehydrog"/>
</dbReference>
<evidence type="ECO:0000259" key="9">
    <source>
        <dbReference type="PROSITE" id="PS51176"/>
    </source>
</evidence>
<dbReference type="InterPro" id="IPR046825">
    <property type="entry name" value="PDH_C"/>
</dbReference>
<dbReference type="SUPFAM" id="SSF55021">
    <property type="entry name" value="ACT-like"/>
    <property type="match status" value="1"/>
</dbReference>
<dbReference type="AlphaFoldDB" id="A0A6J6LBW1"/>
<dbReference type="InterPro" id="IPR002912">
    <property type="entry name" value="ACT_dom"/>
</dbReference>
<dbReference type="SUPFAM" id="SSF48179">
    <property type="entry name" value="6-phosphogluconate dehydrogenase C-terminal domain-like"/>
    <property type="match status" value="1"/>
</dbReference>
<dbReference type="PANTHER" id="PTHR21363:SF0">
    <property type="entry name" value="PREPHENATE DEHYDROGENASE [NADP(+)]"/>
    <property type="match status" value="1"/>
</dbReference>
<dbReference type="InterPro" id="IPR008927">
    <property type="entry name" value="6-PGluconate_DH-like_C_sf"/>
</dbReference>
<evidence type="ECO:0000313" key="11">
    <source>
        <dbReference type="EMBL" id="CAB4659467.1"/>
    </source>
</evidence>
<dbReference type="Pfam" id="PF02153">
    <property type="entry name" value="PDH_N"/>
    <property type="match status" value="1"/>
</dbReference>
<name>A0A6J6LBW1_9ZZZZ</name>
<dbReference type="FunFam" id="3.40.50.720:FF:000208">
    <property type="entry name" value="Prephenate dehydrogenase"/>
    <property type="match status" value="1"/>
</dbReference>
<accession>A0A6J6LBW1</accession>
<evidence type="ECO:0000256" key="7">
    <source>
        <dbReference type="ARBA" id="ARBA00023141"/>
    </source>
</evidence>
<feature type="domain" description="Prephenate/arogenate dehydrogenase" evidence="9">
    <location>
        <begin position="1"/>
        <end position="285"/>
    </location>
</feature>
<comment type="catalytic activity">
    <reaction evidence="8">
        <text>prephenate + NAD(+) = 3-(4-hydroxyphenyl)pyruvate + CO2 + NADH</text>
        <dbReference type="Rhea" id="RHEA:13869"/>
        <dbReference type="ChEBI" id="CHEBI:16526"/>
        <dbReference type="ChEBI" id="CHEBI:29934"/>
        <dbReference type="ChEBI" id="CHEBI:36242"/>
        <dbReference type="ChEBI" id="CHEBI:57540"/>
        <dbReference type="ChEBI" id="CHEBI:57945"/>
        <dbReference type="EC" id="1.3.1.12"/>
    </reaction>
</comment>
<reference evidence="11" key="1">
    <citation type="submission" date="2020-05" db="EMBL/GenBank/DDBJ databases">
        <authorList>
            <person name="Chiriac C."/>
            <person name="Salcher M."/>
            <person name="Ghai R."/>
            <person name="Kavagutti S V."/>
        </authorList>
    </citation>
    <scope>NUCLEOTIDE SEQUENCE</scope>
</reference>
<evidence type="ECO:0000256" key="2">
    <source>
        <dbReference type="ARBA" id="ARBA00012068"/>
    </source>
</evidence>
<dbReference type="Pfam" id="PF20463">
    <property type="entry name" value="PDH_C"/>
    <property type="match status" value="1"/>
</dbReference>
<evidence type="ECO:0000256" key="3">
    <source>
        <dbReference type="ARBA" id="ARBA00016891"/>
    </source>
</evidence>
<proteinExistence type="predicted"/>
<keyword evidence="4" id="KW-0827">Tyrosine biosynthesis</keyword>
<dbReference type="InterPro" id="IPR036291">
    <property type="entry name" value="NAD(P)-bd_dom_sf"/>
</dbReference>
<dbReference type="GO" id="GO:0006571">
    <property type="term" value="P:tyrosine biosynthetic process"/>
    <property type="evidence" value="ECO:0007669"/>
    <property type="project" value="UniProtKB-UniPathway"/>
</dbReference>
<keyword evidence="6" id="KW-0520">NAD</keyword>
<gene>
    <name evidence="11" type="ORF">UFOPK2242_00875</name>
</gene>
<evidence type="ECO:0000256" key="5">
    <source>
        <dbReference type="ARBA" id="ARBA00023002"/>
    </source>
</evidence>
<organism evidence="11">
    <name type="scientific">freshwater metagenome</name>
    <dbReference type="NCBI Taxonomy" id="449393"/>
    <lineage>
        <taxon>unclassified sequences</taxon>
        <taxon>metagenomes</taxon>
        <taxon>ecological metagenomes</taxon>
    </lineage>
</organism>
<keyword evidence="5" id="KW-0560">Oxidoreductase</keyword>
<protein>
    <recommendedName>
        <fullName evidence="3">Prephenate dehydrogenase</fullName>
        <ecNumber evidence="2">1.3.1.12</ecNumber>
    </recommendedName>
</protein>
<dbReference type="GO" id="GO:0008977">
    <property type="term" value="F:prephenate dehydrogenase (NAD+) activity"/>
    <property type="evidence" value="ECO:0007669"/>
    <property type="project" value="UniProtKB-EC"/>
</dbReference>
<feature type="domain" description="ACT" evidence="10">
    <location>
        <begin position="289"/>
        <end position="359"/>
    </location>
</feature>
<dbReference type="Gene3D" id="1.10.3660.10">
    <property type="entry name" value="6-phosphogluconate dehydrogenase C-terminal like domain"/>
    <property type="match status" value="1"/>
</dbReference>
<dbReference type="InterPro" id="IPR046826">
    <property type="entry name" value="PDH_N"/>
</dbReference>
<dbReference type="InterPro" id="IPR045865">
    <property type="entry name" value="ACT-like_dom_sf"/>
</dbReference>
<keyword evidence="7" id="KW-0028">Amino-acid biosynthesis</keyword>
<dbReference type="PROSITE" id="PS51671">
    <property type="entry name" value="ACT"/>
    <property type="match status" value="1"/>
</dbReference>
<dbReference type="SUPFAM" id="SSF51735">
    <property type="entry name" value="NAD(P)-binding Rossmann-fold domains"/>
    <property type="match status" value="1"/>
</dbReference>
<comment type="pathway">
    <text evidence="1">Amino-acid biosynthesis; L-tyrosine biosynthesis; (4-hydroxyphenyl)pyruvate from prephenate (NAD(+) route): step 1/1.</text>
</comment>
<dbReference type="Gene3D" id="3.30.70.260">
    <property type="match status" value="1"/>
</dbReference>
<dbReference type="UniPathway" id="UPA00122">
    <property type="reaction ID" value="UER00961"/>
</dbReference>
<evidence type="ECO:0000256" key="8">
    <source>
        <dbReference type="ARBA" id="ARBA00049260"/>
    </source>
</evidence>
<evidence type="ECO:0000256" key="1">
    <source>
        <dbReference type="ARBA" id="ARBA00005067"/>
    </source>
</evidence>
<evidence type="ECO:0000256" key="6">
    <source>
        <dbReference type="ARBA" id="ARBA00023027"/>
    </source>
</evidence>
<dbReference type="EMBL" id="CAEZWM010000099">
    <property type="protein sequence ID" value="CAB4659467.1"/>
    <property type="molecule type" value="Genomic_DNA"/>
</dbReference>
<dbReference type="GO" id="GO:0004665">
    <property type="term" value="F:prephenate dehydrogenase (NADP+) activity"/>
    <property type="evidence" value="ECO:0007669"/>
    <property type="project" value="InterPro"/>
</dbReference>
<dbReference type="PANTHER" id="PTHR21363">
    <property type="entry name" value="PREPHENATE DEHYDROGENASE"/>
    <property type="match status" value="1"/>
</dbReference>